<dbReference type="PANTHER" id="PTHR36010:SF1">
    <property type="entry name" value="CYTOCHROME C BIOGENESIS CCMF C-TERMINAL-LIKE MITOCHONDRIAL PROTEIN-RELATED"/>
    <property type="match status" value="1"/>
</dbReference>
<protein>
    <submittedName>
        <fullName evidence="1">Uncharacterized protein</fullName>
    </submittedName>
</protein>
<sequence length="142" mass="16292">MWREVCEKIVELIKKLRSLIAFRANAKRSLKSFRDHMRGLGKIKKRSMCPSLMQLLPLEGCDLLCMLIKLVLVEPGLQARVFAGFKPYLLERIEQMVQLHNSFFFITSMVVPRGTAAPVLLKWFISRDVPTDLSDFDHLAGS</sequence>
<evidence type="ECO:0000313" key="1">
    <source>
        <dbReference type="EMBL" id="KAK9145279.1"/>
    </source>
</evidence>
<dbReference type="Proteomes" id="UP001417504">
    <property type="component" value="Unassembled WGS sequence"/>
</dbReference>
<dbReference type="EMBL" id="JBBNAE010000002">
    <property type="protein sequence ID" value="KAK9145279.1"/>
    <property type="molecule type" value="Genomic_DNA"/>
</dbReference>
<dbReference type="GO" id="GO:0017004">
    <property type="term" value="P:cytochrome complex assembly"/>
    <property type="evidence" value="ECO:0007669"/>
    <property type="project" value="InterPro"/>
</dbReference>
<gene>
    <name evidence="1" type="ORF">Sjap_005182</name>
</gene>
<comment type="caution">
    <text evidence="1">The sequence shown here is derived from an EMBL/GenBank/DDBJ whole genome shotgun (WGS) entry which is preliminary data.</text>
</comment>
<dbReference type="InterPro" id="IPR044955">
    <property type="entry name" value="CCMFC"/>
</dbReference>
<name>A0AAP0K4X7_9MAGN</name>
<accession>A0AAP0K4X7</accession>
<organism evidence="1 2">
    <name type="scientific">Stephania japonica</name>
    <dbReference type="NCBI Taxonomy" id="461633"/>
    <lineage>
        <taxon>Eukaryota</taxon>
        <taxon>Viridiplantae</taxon>
        <taxon>Streptophyta</taxon>
        <taxon>Embryophyta</taxon>
        <taxon>Tracheophyta</taxon>
        <taxon>Spermatophyta</taxon>
        <taxon>Magnoliopsida</taxon>
        <taxon>Ranunculales</taxon>
        <taxon>Menispermaceae</taxon>
        <taxon>Menispermoideae</taxon>
        <taxon>Cissampelideae</taxon>
        <taxon>Stephania</taxon>
    </lineage>
</organism>
<proteinExistence type="predicted"/>
<dbReference type="AlphaFoldDB" id="A0AAP0K4X7"/>
<keyword evidence="2" id="KW-1185">Reference proteome</keyword>
<dbReference type="PANTHER" id="PTHR36010">
    <property type="entry name" value="CYTOCHROME C BIOGENESIS CCMF C-TERMINAL-LIKE MITOCHONDRIAL PROTEIN-RELATED"/>
    <property type="match status" value="1"/>
</dbReference>
<reference evidence="1 2" key="1">
    <citation type="submission" date="2024-01" db="EMBL/GenBank/DDBJ databases">
        <title>Genome assemblies of Stephania.</title>
        <authorList>
            <person name="Yang L."/>
        </authorList>
    </citation>
    <scope>NUCLEOTIDE SEQUENCE [LARGE SCALE GENOMIC DNA]</scope>
    <source>
        <strain evidence="1">QJT</strain>
        <tissue evidence="1">Leaf</tissue>
    </source>
</reference>
<evidence type="ECO:0000313" key="2">
    <source>
        <dbReference type="Proteomes" id="UP001417504"/>
    </source>
</evidence>